<accession>A0A2T0T882</accession>
<evidence type="ECO:0000313" key="1">
    <source>
        <dbReference type="EMBL" id="PRY41869.1"/>
    </source>
</evidence>
<protein>
    <submittedName>
        <fullName evidence="1">Uncharacterized protein</fullName>
    </submittedName>
</protein>
<comment type="caution">
    <text evidence="1">The sequence shown here is derived from an EMBL/GenBank/DDBJ whole genome shotgun (WGS) entry which is preliminary data.</text>
</comment>
<dbReference type="EMBL" id="PVTE01000005">
    <property type="protein sequence ID" value="PRY41869.1"/>
    <property type="molecule type" value="Genomic_DNA"/>
</dbReference>
<dbReference type="OrthoDB" id="903507at2"/>
<dbReference type="Proteomes" id="UP000238375">
    <property type="component" value="Unassembled WGS sequence"/>
</dbReference>
<proteinExistence type="predicted"/>
<organism evidence="1 2">
    <name type="scientific">Spirosoma oryzae</name>
    <dbReference type="NCBI Taxonomy" id="1469603"/>
    <lineage>
        <taxon>Bacteria</taxon>
        <taxon>Pseudomonadati</taxon>
        <taxon>Bacteroidota</taxon>
        <taxon>Cytophagia</taxon>
        <taxon>Cytophagales</taxon>
        <taxon>Cytophagaceae</taxon>
        <taxon>Spirosoma</taxon>
    </lineage>
</organism>
<keyword evidence="2" id="KW-1185">Reference proteome</keyword>
<dbReference type="RefSeq" id="WP_146141381.1">
    <property type="nucleotide sequence ID" value="NZ_PVTE01000005.1"/>
</dbReference>
<reference evidence="1 2" key="1">
    <citation type="submission" date="2018-03" db="EMBL/GenBank/DDBJ databases">
        <title>Genomic Encyclopedia of Archaeal and Bacterial Type Strains, Phase II (KMG-II): from individual species to whole genera.</title>
        <authorList>
            <person name="Goeker M."/>
        </authorList>
    </citation>
    <scope>NUCLEOTIDE SEQUENCE [LARGE SCALE GENOMIC DNA]</scope>
    <source>
        <strain evidence="1 2">DSM 28354</strain>
    </source>
</reference>
<sequence length="1443" mass="149933">MRLHLLTGLLLIGCLLSAGRLLGQRIDPATISDPVCLGASLTVPFTVQGRFTDSNVFSVQLRNSTTGAVILTSATVTTSPAKLQLPATLPGFTDVSRYQYRIVSTSPAATSDWQRFSAIQSPASVTLVSGLIPLANPGQPYELRTIGQGTAPISITLSDGSQHTLTNCCADAFEQRITINPQTSGTYTIKAVQNSCGTGKSTGTASVSVNAVSFKTTSVTPAVVCSDGTISVAYSQTGDAFGSGTPLKIRLTTSNPFSQSATAADKYYDLDATPVAGGLKAVVPASVTTDGAATYFVQVIAGSPAVSSDPGTATVRVSPGITAQILTPPTTIDVGQTLPLRVVLNGRGPGEVVLNDSLSVPIGDFGTETNETTIRLRPRQSTIFRITRIQSTCGIQSVTNTVGTTIGVRPGIAIDSLPGTGFIRGPVCEGQPLTLPISTNSTFTADTQVFVEFRYGTTGDVIKFTPATIQGGNKLVFTVPELPSDTVNFFGRRQYGIRVLTLNPTTASASDPSYVLAVTTKPRPLFAQADQQTVLAKPGVATVRIQHVGGGPYELKLSNGQVLTSTCLDCDDVNATIYASQNKTVRILYAQNGCGRVDNPASATATFTVQNSATAGIEIDSVEQNKCNSDSIRVFFHTTGLSSQTVVVQAASVGYGVGEGWTTAPVVGGGSGSPVRIKLDDVSKIRISGSGQVSNEVRVDVNKKPVAEINYTPPATAYLFGAEPNTILPGTAVTLSTIYASGQGPYRTVYTDGTTDYIAPNGGTMVSVVPTQRTTYRLKSISNACGTGTVSGPGITYNPMPFAIKVPAQLTDLYYYSLCAGTSQTIPFITSPAAPTGVTYALQLASRRDSVFSDLATTAASPFGVTIPASLTTGDYYLRIIAKNTDARTAALLTRISQTPTVVLSSVASSTVVDAGSALSLQLTLTGSAPWQVQYSDLATQTVTSASATREVRPTTGQTYSIRSVSNACGYGTASGSVNVQVKPQLRVAASVTKPVCVGGTMPVSLTALGDFTSASTVQLALIPPTGSADIALSSVPATSGTVSLTVPNSVSAGSYRLRATASGGQTESISSAFDLSAPPVYTLSGSTTVNAGGTTFLTLKGANMNALPTTYTLSDGYQGSFFTSSGQTSMRVDPLQTTTYTVSSIANGCGTGVASGSAVVTVLPASDRTIDLTGIGDGFTCSGSTITVLFQTTGSFSADNTFTLQISDSTGANFRNIATATAINAIQATIPTDLPAGYGYRLRILSSDGSMSNTIPSPFTLRAGGATATFSAASFTIRPDNIVPLTVNFTGQGPWYYTIQNGTASQNLQTTSTPAIVELPFSGTTAFTLTTVSNGCGLGKIGAIPTAQALIITAEEPLLTPSINIYPNPTVDRVQVDLTNWTGGPARLELIDATGQRLSEQTITGASGEVWLNKWPGRLFFLRISSTRTDFRATYRIVRQER</sequence>
<name>A0A2T0T882_9BACT</name>
<gene>
    <name evidence="1" type="ORF">CLV58_10569</name>
</gene>
<evidence type="ECO:0000313" key="2">
    <source>
        <dbReference type="Proteomes" id="UP000238375"/>
    </source>
</evidence>